<evidence type="ECO:0000313" key="2">
    <source>
        <dbReference type="Proteomes" id="UP000077701"/>
    </source>
</evidence>
<organism evidence="1 2">
    <name type="scientific">Planomonospora sphaerica</name>
    <dbReference type="NCBI Taxonomy" id="161355"/>
    <lineage>
        <taxon>Bacteria</taxon>
        <taxon>Bacillati</taxon>
        <taxon>Actinomycetota</taxon>
        <taxon>Actinomycetes</taxon>
        <taxon>Streptosporangiales</taxon>
        <taxon>Streptosporangiaceae</taxon>
        <taxon>Planomonospora</taxon>
    </lineage>
</organism>
<dbReference type="STRING" id="161355.PS9374_03420"/>
<evidence type="ECO:0008006" key="3">
    <source>
        <dbReference type="Google" id="ProtNLM"/>
    </source>
</evidence>
<sequence length="128" mass="13513">MLPGRVLDVSALIDIAVAKTKYARAVTATCLSSGGGICVPATALAAVYSIAPLSTQVELFELVSTPGVKVDDFTSGKVGDIAEILDGSRDVTAGHVIWCARNTRWPILTDRGEQLTVYDPHVMIDSLP</sequence>
<dbReference type="AlphaFoldDB" id="A0A171D7K2"/>
<protein>
    <recommendedName>
        <fullName evidence="3">Twitching motility protein PilT</fullName>
    </recommendedName>
</protein>
<name>A0A171D7K2_9ACTN</name>
<dbReference type="RefSeq" id="WP_068897843.1">
    <property type="nucleotide sequence ID" value="NZ_BDCX01000008.1"/>
</dbReference>
<gene>
    <name evidence="1" type="ORF">PS9374_03420</name>
</gene>
<reference evidence="2" key="2">
    <citation type="submission" date="2016-04" db="EMBL/GenBank/DDBJ databases">
        <title>Planomonospora sphaerica JCM9374 whole genome shotgun sequence.</title>
        <authorList>
            <person name="Suzuki T."/>
            <person name="Dohra H."/>
            <person name="Kodani S."/>
        </authorList>
    </citation>
    <scope>NUCLEOTIDE SEQUENCE [LARGE SCALE GENOMIC DNA]</scope>
    <source>
        <strain evidence="2">JCM 9374</strain>
    </source>
</reference>
<evidence type="ECO:0000313" key="1">
    <source>
        <dbReference type="EMBL" id="GAT67762.1"/>
    </source>
</evidence>
<comment type="caution">
    <text evidence="1">The sequence shown here is derived from an EMBL/GenBank/DDBJ whole genome shotgun (WGS) entry which is preliminary data.</text>
</comment>
<dbReference type="OrthoDB" id="3427309at2"/>
<reference evidence="1 2" key="1">
    <citation type="journal article" date="2016" name="Genome Announc.">
        <title>Draft Genome Sequence of Planomonospora sphaerica JCM9374, a Rare Actinomycete.</title>
        <authorList>
            <person name="Dohra H."/>
            <person name="Suzuki T."/>
            <person name="Inoue Y."/>
            <person name="Kodani S."/>
        </authorList>
    </citation>
    <scope>NUCLEOTIDE SEQUENCE [LARGE SCALE GENOMIC DNA]</scope>
    <source>
        <strain evidence="1 2">JCM 9374</strain>
    </source>
</reference>
<dbReference type="EMBL" id="BDCX01000008">
    <property type="protein sequence ID" value="GAT67762.1"/>
    <property type="molecule type" value="Genomic_DNA"/>
</dbReference>
<proteinExistence type="predicted"/>
<keyword evidence="2" id="KW-1185">Reference proteome</keyword>
<accession>A0A171D7K2</accession>
<dbReference type="Proteomes" id="UP000077701">
    <property type="component" value="Unassembled WGS sequence"/>
</dbReference>